<feature type="region of interest" description="Disordered" evidence="1">
    <location>
        <begin position="43"/>
        <end position="77"/>
    </location>
</feature>
<evidence type="ECO:0000313" key="3">
    <source>
        <dbReference type="Proteomes" id="UP000887458"/>
    </source>
</evidence>
<accession>A0ABQ8J1R6</accession>
<evidence type="ECO:0000313" key="2">
    <source>
        <dbReference type="EMBL" id="KAH9416310.1"/>
    </source>
</evidence>
<dbReference type="Proteomes" id="UP000887458">
    <property type="component" value="Unassembled WGS sequence"/>
</dbReference>
<sequence length="77" mass="8566">MAITRTLHNSTNDLTNNDHIVLKYSDQWEGVKSRSDFRRNAKCFEANNRPEGDGRAGPDNGGKKLGQESKLKSAMST</sequence>
<keyword evidence="3" id="KW-1185">Reference proteome</keyword>
<name>A0ABQ8J1R6_DERPT</name>
<reference evidence="2 3" key="2">
    <citation type="journal article" date="2022" name="Mol. Biol. Evol.">
        <title>Comparative Genomics Reveals Insights into the Divergent Evolution of Astigmatic Mites and Household Pest Adaptations.</title>
        <authorList>
            <person name="Xiong Q."/>
            <person name="Wan A.T."/>
            <person name="Liu X."/>
            <person name="Fung C.S."/>
            <person name="Xiao X."/>
            <person name="Malainual N."/>
            <person name="Hou J."/>
            <person name="Wang L."/>
            <person name="Wang M."/>
            <person name="Yang K.Y."/>
            <person name="Cui Y."/>
            <person name="Leung E.L."/>
            <person name="Nong W."/>
            <person name="Shin S.K."/>
            <person name="Au S.W."/>
            <person name="Jeong K.Y."/>
            <person name="Chew F.T."/>
            <person name="Hui J.H."/>
            <person name="Leung T.F."/>
            <person name="Tungtrongchitr A."/>
            <person name="Zhong N."/>
            <person name="Liu Z."/>
            <person name="Tsui S.K."/>
        </authorList>
    </citation>
    <scope>NUCLEOTIDE SEQUENCE [LARGE SCALE GENOMIC DNA]</scope>
    <source>
        <strain evidence="2">Derp</strain>
    </source>
</reference>
<dbReference type="EMBL" id="NJHN03000095">
    <property type="protein sequence ID" value="KAH9416310.1"/>
    <property type="molecule type" value="Genomic_DNA"/>
</dbReference>
<reference evidence="2 3" key="1">
    <citation type="journal article" date="2018" name="J. Allergy Clin. Immunol.">
        <title>High-quality assembly of Dermatophagoides pteronyssinus genome and transcriptome reveals a wide range of novel allergens.</title>
        <authorList>
            <person name="Liu X.Y."/>
            <person name="Yang K.Y."/>
            <person name="Wang M.Q."/>
            <person name="Kwok J.S."/>
            <person name="Zeng X."/>
            <person name="Yang Z."/>
            <person name="Xiao X.J."/>
            <person name="Lau C.P."/>
            <person name="Li Y."/>
            <person name="Huang Z.M."/>
            <person name="Ba J.G."/>
            <person name="Yim A.K."/>
            <person name="Ouyang C.Y."/>
            <person name="Ngai S.M."/>
            <person name="Chan T.F."/>
            <person name="Leung E.L."/>
            <person name="Liu L."/>
            <person name="Liu Z.G."/>
            <person name="Tsui S.K."/>
        </authorList>
    </citation>
    <scope>NUCLEOTIDE SEQUENCE [LARGE SCALE GENOMIC DNA]</scope>
    <source>
        <strain evidence="2">Derp</strain>
    </source>
</reference>
<organism evidence="2 3">
    <name type="scientific">Dermatophagoides pteronyssinus</name>
    <name type="common">European house dust mite</name>
    <dbReference type="NCBI Taxonomy" id="6956"/>
    <lineage>
        <taxon>Eukaryota</taxon>
        <taxon>Metazoa</taxon>
        <taxon>Ecdysozoa</taxon>
        <taxon>Arthropoda</taxon>
        <taxon>Chelicerata</taxon>
        <taxon>Arachnida</taxon>
        <taxon>Acari</taxon>
        <taxon>Acariformes</taxon>
        <taxon>Sarcoptiformes</taxon>
        <taxon>Astigmata</taxon>
        <taxon>Psoroptidia</taxon>
        <taxon>Analgoidea</taxon>
        <taxon>Pyroglyphidae</taxon>
        <taxon>Dermatophagoidinae</taxon>
        <taxon>Dermatophagoides</taxon>
    </lineage>
</organism>
<feature type="compositionally biased region" description="Basic and acidic residues" evidence="1">
    <location>
        <begin position="48"/>
        <end position="71"/>
    </location>
</feature>
<proteinExistence type="predicted"/>
<comment type="caution">
    <text evidence="2">The sequence shown here is derived from an EMBL/GenBank/DDBJ whole genome shotgun (WGS) entry which is preliminary data.</text>
</comment>
<gene>
    <name evidence="2" type="ORF">DERP_000811</name>
</gene>
<evidence type="ECO:0000256" key="1">
    <source>
        <dbReference type="SAM" id="MobiDB-lite"/>
    </source>
</evidence>
<protein>
    <submittedName>
        <fullName evidence="2">Uncharacterized protein</fullName>
    </submittedName>
</protein>